<dbReference type="Proteomes" id="UP000245086">
    <property type="component" value="Unassembled WGS sequence"/>
</dbReference>
<accession>A0A2P2EC97</accession>
<proteinExistence type="inferred from homology"/>
<sequence>MQAAEGVIARLNTILTNELTAINQYFLHARMYKNWGLTKLGDITYKESIGEMKHADYLIERILMLDGLPNMQDMHKLKLGENVPECLAADLAVEYRGQGQMKDAIEHFEKMRDYVSRDIVAKILEDTEEHIDFLETQLQLIDKLGLQNYLQTAMGPIEG</sequence>
<keyword evidence="6 7" id="KW-0408">Iron</keyword>
<dbReference type="PIRSF" id="PIRSF002560">
    <property type="entry name" value="Bacterioferritin"/>
    <property type="match status" value="1"/>
</dbReference>
<evidence type="ECO:0000256" key="7">
    <source>
        <dbReference type="PIRNR" id="PIRNR002560"/>
    </source>
</evidence>
<organism evidence="10 11">
    <name type="scientific">Candidatus Phycosocius bacilliformis</name>
    <dbReference type="NCBI Taxonomy" id="1445552"/>
    <lineage>
        <taxon>Bacteria</taxon>
        <taxon>Pseudomonadati</taxon>
        <taxon>Pseudomonadota</taxon>
        <taxon>Alphaproteobacteria</taxon>
        <taxon>Caulobacterales</taxon>
        <taxon>Caulobacterales incertae sedis</taxon>
        <taxon>Candidatus Phycosocius</taxon>
    </lineage>
</organism>
<dbReference type="InterPro" id="IPR012347">
    <property type="entry name" value="Ferritin-like"/>
</dbReference>
<comment type="similarity">
    <text evidence="2 7">Belongs to the bacterioferritin family.</text>
</comment>
<protein>
    <recommendedName>
        <fullName evidence="7">Bacterioferritin</fullName>
        <ecNumber evidence="7">1.16.3.1</ecNumber>
    </recommendedName>
</protein>
<comment type="caution">
    <text evidence="10">The sequence shown here is derived from an EMBL/GenBank/DDBJ whole genome shotgun (WGS) entry which is preliminary data.</text>
</comment>
<dbReference type="GO" id="GO:0140315">
    <property type="term" value="F:iron ion sequestering activity"/>
    <property type="evidence" value="ECO:0007669"/>
    <property type="project" value="UniProtKB-ARBA"/>
</dbReference>
<dbReference type="GO" id="GO:0006826">
    <property type="term" value="P:iron ion transport"/>
    <property type="evidence" value="ECO:0007669"/>
    <property type="project" value="InterPro"/>
</dbReference>
<keyword evidence="3 7" id="KW-0409">Iron storage</keyword>
<evidence type="ECO:0000313" key="11">
    <source>
        <dbReference type="Proteomes" id="UP000245086"/>
    </source>
</evidence>
<feature type="binding site" evidence="8">
    <location>
        <position position="130"/>
    </location>
    <ligand>
        <name>Fe cation</name>
        <dbReference type="ChEBI" id="CHEBI:24875"/>
        <label>2</label>
    </ligand>
</feature>
<comment type="catalytic activity">
    <reaction evidence="7">
        <text>4 Fe(2+) + O2 + 4 H(+) = 4 Fe(3+) + 2 H2O</text>
        <dbReference type="Rhea" id="RHEA:11148"/>
        <dbReference type="ChEBI" id="CHEBI:15377"/>
        <dbReference type="ChEBI" id="CHEBI:15378"/>
        <dbReference type="ChEBI" id="CHEBI:15379"/>
        <dbReference type="ChEBI" id="CHEBI:29033"/>
        <dbReference type="ChEBI" id="CHEBI:29034"/>
        <dbReference type="EC" id="1.16.3.1"/>
    </reaction>
</comment>
<keyword evidence="4" id="KW-0349">Heme</keyword>
<evidence type="ECO:0000256" key="5">
    <source>
        <dbReference type="ARBA" id="ARBA00022723"/>
    </source>
</evidence>
<feature type="binding site" evidence="8">
    <location>
        <position position="128"/>
    </location>
    <ligand>
        <name>Fe cation</name>
        <dbReference type="ChEBI" id="CHEBI:24875"/>
        <label>2</label>
    </ligand>
</feature>
<feature type="binding site" evidence="8">
    <location>
        <position position="94"/>
    </location>
    <ligand>
        <name>Fe cation</name>
        <dbReference type="ChEBI" id="CHEBI:24875"/>
        <label>2</label>
    </ligand>
</feature>
<dbReference type="AlphaFoldDB" id="A0A2P2EC97"/>
<feature type="binding site" description="axial binding residue" evidence="8">
    <location>
        <position position="52"/>
    </location>
    <ligand>
        <name>heme b</name>
        <dbReference type="ChEBI" id="CHEBI:60344"/>
        <note>ligand shared between dimeric partners</note>
    </ligand>
    <ligandPart>
        <name>Fe</name>
        <dbReference type="ChEBI" id="CHEBI:18248"/>
    </ligandPart>
</feature>
<gene>
    <name evidence="10" type="primary">bfr</name>
    <name evidence="10" type="ORF">PbB2_02352</name>
</gene>
<dbReference type="FunFam" id="1.20.1260.10:FF:000005">
    <property type="entry name" value="Bacterioferritin"/>
    <property type="match status" value="1"/>
</dbReference>
<dbReference type="GO" id="GO:0004322">
    <property type="term" value="F:ferroxidase activity"/>
    <property type="evidence" value="ECO:0007669"/>
    <property type="project" value="UniProtKB-EC"/>
</dbReference>
<dbReference type="GO" id="GO:0006879">
    <property type="term" value="P:intracellular iron ion homeostasis"/>
    <property type="evidence" value="ECO:0007669"/>
    <property type="project" value="UniProtKB-KW"/>
</dbReference>
<dbReference type="GO" id="GO:0020037">
    <property type="term" value="F:heme binding"/>
    <property type="evidence" value="ECO:0007669"/>
    <property type="project" value="TreeGrafter"/>
</dbReference>
<feature type="binding site" evidence="8">
    <location>
        <position position="51"/>
    </location>
    <ligand>
        <name>Fe cation</name>
        <dbReference type="ChEBI" id="CHEBI:24875"/>
        <label>2</label>
    </ligand>
</feature>
<feature type="binding site" evidence="8">
    <location>
        <position position="18"/>
    </location>
    <ligand>
        <name>Fe cation</name>
        <dbReference type="ChEBI" id="CHEBI:24875"/>
        <label>1</label>
    </ligand>
</feature>
<dbReference type="PANTHER" id="PTHR30295">
    <property type="entry name" value="BACTERIOFERRITIN"/>
    <property type="match status" value="1"/>
</dbReference>
<dbReference type="EMBL" id="BFBR01000007">
    <property type="protein sequence ID" value="GBF58664.1"/>
    <property type="molecule type" value="Genomic_DNA"/>
</dbReference>
<dbReference type="GO" id="GO:0005829">
    <property type="term" value="C:cytosol"/>
    <property type="evidence" value="ECO:0007669"/>
    <property type="project" value="TreeGrafter"/>
</dbReference>
<dbReference type="GO" id="GO:0008199">
    <property type="term" value="F:ferric iron binding"/>
    <property type="evidence" value="ECO:0007669"/>
    <property type="project" value="InterPro"/>
</dbReference>
<dbReference type="InterPro" id="IPR009078">
    <property type="entry name" value="Ferritin-like_SF"/>
</dbReference>
<comment type="function">
    <text evidence="7">Iron-storage protein, whose ferroxidase center binds Fe(2+), oxidizes it using dioxygen to Fe(3+), and participates in the subsequent Fe(3+) oxide mineral core formation within the central cavity of the BFR protein shell.</text>
</comment>
<comment type="cofactor">
    <cofactor evidence="1">
        <name>heme b</name>
        <dbReference type="ChEBI" id="CHEBI:60344"/>
    </cofactor>
</comment>
<feature type="binding site" evidence="8">
    <location>
        <position position="51"/>
    </location>
    <ligand>
        <name>Fe cation</name>
        <dbReference type="ChEBI" id="CHEBI:24875"/>
        <label>1</label>
    </ligand>
</feature>
<evidence type="ECO:0000256" key="2">
    <source>
        <dbReference type="ARBA" id="ARBA00008093"/>
    </source>
</evidence>
<dbReference type="EC" id="1.16.3.1" evidence="7"/>
<dbReference type="CDD" id="cd00907">
    <property type="entry name" value="Bacterioferritin"/>
    <property type="match status" value="1"/>
</dbReference>
<keyword evidence="10" id="KW-0560">Oxidoreductase</keyword>
<evidence type="ECO:0000256" key="1">
    <source>
        <dbReference type="ARBA" id="ARBA00001970"/>
    </source>
</evidence>
<dbReference type="InterPro" id="IPR002024">
    <property type="entry name" value="Bacterioferritin"/>
</dbReference>
<dbReference type="PRINTS" id="PR00601">
    <property type="entry name" value="BACFERRITIN"/>
</dbReference>
<evidence type="ECO:0000259" key="9">
    <source>
        <dbReference type="PROSITE" id="PS50905"/>
    </source>
</evidence>
<reference evidence="10" key="1">
    <citation type="journal article" date="2018" name="Genome Announc.">
        <title>Draft Genome Sequence of "Candidatus Phycosocius bacilliformis," an Alphaproteobacterial Ectosymbiont of the Hydrocarbon-Producing Green Alga Botryococcus braunii.</title>
        <authorList>
            <person name="Tanabe Y."/>
            <person name="Yamaguchi H."/>
            <person name="Watanabe M.M."/>
        </authorList>
    </citation>
    <scope>NUCLEOTIDE SEQUENCE [LARGE SCALE GENOMIC DNA]</scope>
    <source>
        <strain evidence="10">BOTRYCO-2</strain>
    </source>
</reference>
<dbReference type="SUPFAM" id="SSF47240">
    <property type="entry name" value="Ferritin-like"/>
    <property type="match status" value="1"/>
</dbReference>
<dbReference type="Gene3D" id="1.20.1260.10">
    <property type="match status" value="1"/>
</dbReference>
<dbReference type="Pfam" id="PF00210">
    <property type="entry name" value="Ferritin"/>
    <property type="match status" value="1"/>
</dbReference>
<evidence type="ECO:0000256" key="6">
    <source>
        <dbReference type="ARBA" id="ARBA00023004"/>
    </source>
</evidence>
<evidence type="ECO:0000256" key="3">
    <source>
        <dbReference type="ARBA" id="ARBA00022434"/>
    </source>
</evidence>
<dbReference type="PANTHER" id="PTHR30295:SF0">
    <property type="entry name" value="BACTERIOFERRITIN"/>
    <property type="match status" value="1"/>
</dbReference>
<feature type="domain" description="Ferritin-like diiron" evidence="9">
    <location>
        <begin position="1"/>
        <end position="145"/>
    </location>
</feature>
<evidence type="ECO:0000313" key="10">
    <source>
        <dbReference type="EMBL" id="GBF58664.1"/>
    </source>
</evidence>
<dbReference type="PROSITE" id="PS50905">
    <property type="entry name" value="FERRITIN_LIKE"/>
    <property type="match status" value="1"/>
</dbReference>
<dbReference type="InterPro" id="IPR009040">
    <property type="entry name" value="Ferritin-like_diiron"/>
</dbReference>
<evidence type="ECO:0000256" key="8">
    <source>
        <dbReference type="PIRSR" id="PIRSR002560-1"/>
    </source>
</evidence>
<feature type="binding site" evidence="8">
    <location>
        <position position="54"/>
    </location>
    <ligand>
        <name>Fe cation</name>
        <dbReference type="ChEBI" id="CHEBI:24875"/>
        <label>1</label>
    </ligand>
</feature>
<name>A0A2P2EC97_9PROT</name>
<evidence type="ECO:0000256" key="4">
    <source>
        <dbReference type="ARBA" id="ARBA00022617"/>
    </source>
</evidence>
<dbReference type="NCBIfam" id="TIGR00754">
    <property type="entry name" value="bfr"/>
    <property type="match status" value="1"/>
</dbReference>
<dbReference type="RefSeq" id="WP_108985521.1">
    <property type="nucleotide sequence ID" value="NZ_BFBR01000007.1"/>
</dbReference>
<feature type="binding site" evidence="8">
    <location>
        <position position="128"/>
    </location>
    <ligand>
        <name>Fe cation</name>
        <dbReference type="ChEBI" id="CHEBI:24875"/>
        <label>1</label>
    </ligand>
</feature>
<keyword evidence="11" id="KW-1185">Reference proteome</keyword>
<dbReference type="OrthoDB" id="9800505at2"/>
<keyword evidence="5 7" id="KW-0479">Metal-binding</keyword>
<dbReference type="InterPro" id="IPR008331">
    <property type="entry name" value="Ferritin_DPS_dom"/>
</dbReference>